<dbReference type="AlphaFoldDB" id="A0A6A5S6H7"/>
<name>A0A6A5S6H7_9PLEO</name>
<accession>A0A6A5S6H7</accession>
<keyword evidence="3" id="KW-1185">Reference proteome</keyword>
<dbReference type="GO" id="GO:0003676">
    <property type="term" value="F:nucleic acid binding"/>
    <property type="evidence" value="ECO:0007669"/>
    <property type="project" value="InterPro"/>
</dbReference>
<organism evidence="2 3">
    <name type="scientific">Clathrospora elynae</name>
    <dbReference type="NCBI Taxonomy" id="706981"/>
    <lineage>
        <taxon>Eukaryota</taxon>
        <taxon>Fungi</taxon>
        <taxon>Dikarya</taxon>
        <taxon>Ascomycota</taxon>
        <taxon>Pezizomycotina</taxon>
        <taxon>Dothideomycetes</taxon>
        <taxon>Pleosporomycetidae</taxon>
        <taxon>Pleosporales</taxon>
        <taxon>Diademaceae</taxon>
        <taxon>Clathrospora</taxon>
    </lineage>
</organism>
<evidence type="ECO:0000313" key="2">
    <source>
        <dbReference type="EMBL" id="KAF1935702.1"/>
    </source>
</evidence>
<protein>
    <submittedName>
        <fullName evidence="2">Uncharacterized protein</fullName>
    </submittedName>
</protein>
<gene>
    <name evidence="2" type="ORF">EJ02DRAFT_428181</name>
</gene>
<evidence type="ECO:0000313" key="3">
    <source>
        <dbReference type="Proteomes" id="UP000800038"/>
    </source>
</evidence>
<sequence>MGNLLHSTVQYVQAKNVNLGQQLEIMDAELIAIHKALSNLHKLNTQNQDIHVNNNVSISWVLEHKDIQGNKHADKLAKAGLKRKARNPPTSLSYLKRKAKEDILAR</sequence>
<reference evidence="2" key="1">
    <citation type="journal article" date="2020" name="Stud. Mycol.">
        <title>101 Dothideomycetes genomes: a test case for predicting lifestyles and emergence of pathogens.</title>
        <authorList>
            <person name="Haridas S."/>
            <person name="Albert R."/>
            <person name="Binder M."/>
            <person name="Bloem J."/>
            <person name="Labutti K."/>
            <person name="Salamov A."/>
            <person name="Andreopoulos B."/>
            <person name="Baker S."/>
            <person name="Barry K."/>
            <person name="Bills G."/>
            <person name="Bluhm B."/>
            <person name="Cannon C."/>
            <person name="Castanera R."/>
            <person name="Culley D."/>
            <person name="Daum C."/>
            <person name="Ezra D."/>
            <person name="Gonzalez J."/>
            <person name="Henrissat B."/>
            <person name="Kuo A."/>
            <person name="Liang C."/>
            <person name="Lipzen A."/>
            <person name="Lutzoni F."/>
            <person name="Magnuson J."/>
            <person name="Mondo S."/>
            <person name="Nolan M."/>
            <person name="Ohm R."/>
            <person name="Pangilinan J."/>
            <person name="Park H.-J."/>
            <person name="Ramirez L."/>
            <person name="Alfaro M."/>
            <person name="Sun H."/>
            <person name="Tritt A."/>
            <person name="Yoshinaga Y."/>
            <person name="Zwiers L.-H."/>
            <person name="Turgeon B."/>
            <person name="Goodwin S."/>
            <person name="Spatafora J."/>
            <person name="Crous P."/>
            <person name="Grigoriev I."/>
        </authorList>
    </citation>
    <scope>NUCLEOTIDE SEQUENCE</scope>
    <source>
        <strain evidence="2">CBS 161.51</strain>
    </source>
</reference>
<feature type="region of interest" description="Disordered" evidence="1">
    <location>
        <begin position="73"/>
        <end position="93"/>
    </location>
</feature>
<dbReference type="InterPro" id="IPR012337">
    <property type="entry name" value="RNaseH-like_sf"/>
</dbReference>
<dbReference type="EMBL" id="ML976242">
    <property type="protein sequence ID" value="KAF1935702.1"/>
    <property type="molecule type" value="Genomic_DNA"/>
</dbReference>
<dbReference type="Gene3D" id="3.30.420.10">
    <property type="entry name" value="Ribonuclease H-like superfamily/Ribonuclease H"/>
    <property type="match status" value="1"/>
</dbReference>
<proteinExistence type="predicted"/>
<evidence type="ECO:0000256" key="1">
    <source>
        <dbReference type="SAM" id="MobiDB-lite"/>
    </source>
</evidence>
<dbReference type="InterPro" id="IPR036397">
    <property type="entry name" value="RNaseH_sf"/>
</dbReference>
<dbReference type="Proteomes" id="UP000800038">
    <property type="component" value="Unassembled WGS sequence"/>
</dbReference>
<dbReference type="SUPFAM" id="SSF53098">
    <property type="entry name" value="Ribonuclease H-like"/>
    <property type="match status" value="1"/>
</dbReference>